<evidence type="ECO:0000256" key="4">
    <source>
        <dbReference type="ARBA" id="ARBA00022989"/>
    </source>
</evidence>
<evidence type="ECO:0000256" key="1">
    <source>
        <dbReference type="ARBA" id="ARBA00004127"/>
    </source>
</evidence>
<evidence type="ECO:0000256" key="2">
    <source>
        <dbReference type="ARBA" id="ARBA00006565"/>
    </source>
</evidence>
<dbReference type="Proteomes" id="UP000515150">
    <property type="component" value="Chromosome 15"/>
</dbReference>
<comment type="subcellular location">
    <subcellularLocation>
        <location evidence="1">Endomembrane system</location>
        <topology evidence="1">Multi-pass membrane protein</topology>
    </subcellularLocation>
</comment>
<sequence length="248" mass="27589">MVLWIIFPISLSLVSFVGTWTVYGLAFANNHVCSLSDWDPPNLCRWNQSNGCCVAATISASGTNAPESSLFTATINAGAFLFLLFSIFHHAHIMERHACHSVLSKFALVFGLVAAAGAFTAGNCNPGYLPLLHYLGAALSFTCICFYTVLLTDLTRKCSLTGYEKVLYPLRVVSAVIQIGVTICYTILFAQDQNFYVHLSAVFEWMLSINLELFELTYAMEFCFFSSFMLSNLLSRREEEKPLMMPMS</sequence>
<dbReference type="OrthoDB" id="191706at2759"/>
<evidence type="ECO:0000313" key="10">
    <source>
        <dbReference type="RefSeq" id="XP_055358397.1"/>
    </source>
</evidence>
<feature type="transmembrane region" description="Helical" evidence="6">
    <location>
        <begin position="70"/>
        <end position="90"/>
    </location>
</feature>
<feature type="transmembrane region" description="Helical" evidence="6">
    <location>
        <begin position="166"/>
        <end position="190"/>
    </location>
</feature>
<feature type="transmembrane region" description="Helical" evidence="6">
    <location>
        <begin position="216"/>
        <end position="235"/>
    </location>
</feature>
<proteinExistence type="inferred from homology"/>
<reference evidence="9 10" key="1">
    <citation type="submission" date="2025-04" db="UniProtKB">
        <authorList>
            <consortium name="RefSeq"/>
        </authorList>
    </citation>
    <scope>IDENTIFICATION</scope>
</reference>
<dbReference type="RefSeq" id="XP_055358396.1">
    <property type="nucleotide sequence ID" value="XM_055502421.1"/>
</dbReference>
<evidence type="ECO:0000259" key="7">
    <source>
        <dbReference type="Pfam" id="PF10277"/>
    </source>
</evidence>
<dbReference type="GO" id="GO:0072659">
    <property type="term" value="P:protein localization to plasma membrane"/>
    <property type="evidence" value="ECO:0007669"/>
    <property type="project" value="TreeGrafter"/>
</dbReference>
<protein>
    <submittedName>
        <fullName evidence="9 10">Transmembrane protein 150A</fullName>
    </submittedName>
</protein>
<dbReference type="InterPro" id="IPR050911">
    <property type="entry name" value="DRAM/TMEM150_Autophagy_Mod"/>
</dbReference>
<dbReference type="PANTHER" id="PTHR21324">
    <property type="entry name" value="FASTING-INDUCIBLE INTEGRAL MEMBRANE PROTEIN TM6P1-RELATED"/>
    <property type="match status" value="1"/>
</dbReference>
<gene>
    <name evidence="9 10" type="primary">si:dkey-228d14.5</name>
</gene>
<dbReference type="GeneTree" id="ENSGT01030000234578"/>
<keyword evidence="5 6" id="KW-0472">Membrane</keyword>
<accession>A0A9W2X9G6</accession>
<name>A0A9W2X9G6_BETSP</name>
<keyword evidence="4 6" id="KW-1133">Transmembrane helix</keyword>
<feature type="transmembrane region" description="Helical" evidence="6">
    <location>
        <begin position="102"/>
        <end position="122"/>
    </location>
</feature>
<dbReference type="RefSeq" id="XP_055358397.1">
    <property type="nucleotide sequence ID" value="XM_055502422.1"/>
</dbReference>
<dbReference type="KEGG" id="bspl:114841919"/>
<organism evidence="8 10">
    <name type="scientific">Betta splendens</name>
    <name type="common">Siamese fighting fish</name>
    <dbReference type="NCBI Taxonomy" id="158456"/>
    <lineage>
        <taxon>Eukaryota</taxon>
        <taxon>Metazoa</taxon>
        <taxon>Chordata</taxon>
        <taxon>Craniata</taxon>
        <taxon>Vertebrata</taxon>
        <taxon>Euteleostomi</taxon>
        <taxon>Actinopterygii</taxon>
        <taxon>Neopterygii</taxon>
        <taxon>Teleostei</taxon>
        <taxon>Neoteleostei</taxon>
        <taxon>Acanthomorphata</taxon>
        <taxon>Anabantaria</taxon>
        <taxon>Anabantiformes</taxon>
        <taxon>Anabantoidei</taxon>
        <taxon>Osphronemidae</taxon>
        <taxon>Betta</taxon>
    </lineage>
</organism>
<dbReference type="InterPro" id="IPR019402">
    <property type="entry name" value="CWH43_N"/>
</dbReference>
<dbReference type="GO" id="GO:0012505">
    <property type="term" value="C:endomembrane system"/>
    <property type="evidence" value="ECO:0007669"/>
    <property type="project" value="UniProtKB-SubCell"/>
</dbReference>
<evidence type="ECO:0000313" key="9">
    <source>
        <dbReference type="RefSeq" id="XP_055358396.1"/>
    </source>
</evidence>
<evidence type="ECO:0000256" key="5">
    <source>
        <dbReference type="ARBA" id="ARBA00023136"/>
    </source>
</evidence>
<comment type="similarity">
    <text evidence="2">Belongs to the DRAM/TMEM150 family.</text>
</comment>
<dbReference type="GO" id="GO:0005886">
    <property type="term" value="C:plasma membrane"/>
    <property type="evidence" value="ECO:0007669"/>
    <property type="project" value="TreeGrafter"/>
</dbReference>
<dbReference type="AlphaFoldDB" id="A0A9W2X9G6"/>
<feature type="domain" description="CWH43-like N-terminal" evidence="7">
    <location>
        <begin position="4"/>
        <end position="222"/>
    </location>
</feature>
<evidence type="ECO:0000313" key="8">
    <source>
        <dbReference type="Proteomes" id="UP000515150"/>
    </source>
</evidence>
<dbReference type="Pfam" id="PF10277">
    <property type="entry name" value="Frag1"/>
    <property type="match status" value="1"/>
</dbReference>
<keyword evidence="3 6" id="KW-0812">Transmembrane</keyword>
<keyword evidence="8" id="KW-1185">Reference proteome</keyword>
<dbReference type="PANTHER" id="PTHR21324:SF13">
    <property type="entry name" value="SI:DKEY-228D14.5"/>
    <property type="match status" value="1"/>
</dbReference>
<feature type="transmembrane region" description="Helical" evidence="6">
    <location>
        <begin position="134"/>
        <end position="154"/>
    </location>
</feature>
<evidence type="ECO:0000256" key="6">
    <source>
        <dbReference type="SAM" id="Phobius"/>
    </source>
</evidence>
<dbReference type="GeneID" id="114841919"/>
<evidence type="ECO:0000256" key="3">
    <source>
        <dbReference type="ARBA" id="ARBA00022692"/>
    </source>
</evidence>